<evidence type="ECO:0000256" key="3">
    <source>
        <dbReference type="ARBA" id="ARBA00022692"/>
    </source>
</evidence>
<evidence type="ECO:0000313" key="14">
    <source>
        <dbReference type="EMBL" id="KAF6144281.1"/>
    </source>
</evidence>
<dbReference type="InterPro" id="IPR006593">
    <property type="entry name" value="Cyt_b561/ferric_Rdtase_TM"/>
</dbReference>
<evidence type="ECO:0000313" key="15">
    <source>
        <dbReference type="Proteomes" id="UP000541444"/>
    </source>
</evidence>
<evidence type="ECO:0000256" key="9">
    <source>
        <dbReference type="ARBA" id="ARBA00053871"/>
    </source>
</evidence>
<keyword evidence="10" id="KW-0408">Iron</keyword>
<comment type="function">
    <text evidence="9">May act as a catecholamine-responsive trans-membrane electron transporter.</text>
</comment>
<dbReference type="InterPro" id="IPR017214">
    <property type="entry name" value="UCP037471"/>
</dbReference>
<feature type="transmembrane region" description="Helical" evidence="11">
    <location>
        <begin position="399"/>
        <end position="418"/>
    </location>
</feature>
<keyword evidence="3 11" id="KW-0812">Transmembrane</keyword>
<dbReference type="GO" id="GO:0016020">
    <property type="term" value="C:membrane"/>
    <property type="evidence" value="ECO:0007669"/>
    <property type="project" value="UniProtKB-SubCell"/>
</dbReference>
<organism evidence="14 15">
    <name type="scientific">Kingdonia uniflora</name>
    <dbReference type="NCBI Taxonomy" id="39325"/>
    <lineage>
        <taxon>Eukaryota</taxon>
        <taxon>Viridiplantae</taxon>
        <taxon>Streptophyta</taxon>
        <taxon>Embryophyta</taxon>
        <taxon>Tracheophyta</taxon>
        <taxon>Spermatophyta</taxon>
        <taxon>Magnoliopsida</taxon>
        <taxon>Ranunculales</taxon>
        <taxon>Circaeasteraceae</taxon>
        <taxon>Kingdonia</taxon>
    </lineage>
</organism>
<evidence type="ECO:0000256" key="11">
    <source>
        <dbReference type="SAM" id="Phobius"/>
    </source>
</evidence>
<dbReference type="Pfam" id="PF04526">
    <property type="entry name" value="DUF568"/>
    <property type="match status" value="1"/>
</dbReference>
<comment type="subcellular location">
    <subcellularLocation>
        <location evidence="1">Membrane</location>
        <topology evidence="1">Multi-pass membrane protein</topology>
    </subcellularLocation>
</comment>
<feature type="transmembrane region" description="Helical" evidence="11">
    <location>
        <begin position="330"/>
        <end position="347"/>
    </location>
</feature>
<evidence type="ECO:0000259" key="12">
    <source>
        <dbReference type="PROSITE" id="PS50836"/>
    </source>
</evidence>
<dbReference type="PROSITE" id="PS50939">
    <property type="entry name" value="CYTOCHROME_B561"/>
    <property type="match status" value="1"/>
</dbReference>
<dbReference type="Gene3D" id="1.20.120.1770">
    <property type="match status" value="1"/>
</dbReference>
<feature type="binding site" description="axial binding residue" evidence="10">
    <location>
        <position position="327"/>
    </location>
    <ligand>
        <name>heme b</name>
        <dbReference type="ChEBI" id="CHEBI:60344"/>
        <label>1</label>
    </ligand>
    <ligandPart>
        <name>Fe</name>
        <dbReference type="ChEBI" id="CHEBI:18248"/>
    </ligandPart>
</feature>
<feature type="transmembrane region" description="Helical" evidence="11">
    <location>
        <begin position="40"/>
        <end position="62"/>
    </location>
</feature>
<dbReference type="InterPro" id="IPR005018">
    <property type="entry name" value="DOMON_domain"/>
</dbReference>
<evidence type="ECO:0000256" key="10">
    <source>
        <dbReference type="PIRSR" id="PIRSR037471-1"/>
    </source>
</evidence>
<evidence type="ECO:0008006" key="16">
    <source>
        <dbReference type="Google" id="ProtNLM"/>
    </source>
</evidence>
<dbReference type="PANTHER" id="PTHR23130">
    <property type="entry name" value="CYTOCHROME B561 AND DOMON DOMAIN-CONTAINING PROTEIN"/>
    <property type="match status" value="1"/>
</dbReference>
<dbReference type="CDD" id="cd08760">
    <property type="entry name" value="Cyt_b561_FRRS1_like"/>
    <property type="match status" value="1"/>
</dbReference>
<feature type="binding site" description="axial binding residue" evidence="10">
    <location>
        <position position="294"/>
    </location>
    <ligand>
        <name>heme b</name>
        <dbReference type="ChEBI" id="CHEBI:60344"/>
        <label>1</label>
    </ligand>
    <ligandPart>
        <name>Fe</name>
        <dbReference type="ChEBI" id="CHEBI:18248"/>
    </ligandPart>
</feature>
<dbReference type="PANTHER" id="PTHR23130:SF195">
    <property type="entry name" value="CYTOCHROME B561 AND DOMON DOMAIN-CONTAINING PROTEIN"/>
    <property type="match status" value="1"/>
</dbReference>
<sequence>QIHGVWALKTSCFSNYSGSPSPHSSQLYLLYHQHHISTSFILSFLQTTMASLTLLLFASLLLQPHTSFSLTTTCSSQKFSKNRFFANCTDLTKLNSYLHWSYDSSKSSLSIAFIATPSKPSGWIAWAINPFSTGMLGSQALIAYRQGNGSMTVGTFNVSNYKGVEPGKIAFEVPEMEAEYVDGVMRIYATVVLTKAVGTVVNQVWQVGDGVTGGIPNIHGFTPDNLNSKATLDLVKGESNNNGGGGGGDSRLRKKNIHGVLNAVSWGIMFPLGVIIARYMRTFKSADPAWFYLHAFCQFSAYVIGVAGWATGLKLGSQSVGIVYKNHKNIGIALFCFATLQIFALLIRPKKEHKFRIFWNIYHHSVGYSIIVLGIINVFKGLDILKPEEKYKTAYEIVLIVLGGVALLLEAITWIVVLRRKSNKATLPYNGNDRE</sequence>
<name>A0A7J7LNN9_9MAGN</name>
<gene>
    <name evidence="14" type="ORF">GIB67_024508</name>
</gene>
<dbReference type="PIRSF" id="PIRSF037471">
    <property type="entry name" value="UCP037471"/>
    <property type="match status" value="1"/>
</dbReference>
<dbReference type="SMART" id="SM00665">
    <property type="entry name" value="B561"/>
    <property type="match status" value="1"/>
</dbReference>
<dbReference type="AlphaFoldDB" id="A0A7J7LNN9"/>
<keyword evidence="7 11" id="KW-1133">Transmembrane helix</keyword>
<keyword evidence="5" id="KW-0732">Signal</keyword>
<keyword evidence="2" id="KW-0813">Transport</keyword>
<feature type="transmembrane region" description="Helical" evidence="11">
    <location>
        <begin position="359"/>
        <end position="379"/>
    </location>
</feature>
<reference evidence="14 15" key="1">
    <citation type="journal article" date="2020" name="IScience">
        <title>Genome Sequencing of the Endangered Kingdonia uniflora (Circaeasteraceae, Ranunculales) Reveals Potential Mechanisms of Evolutionary Specialization.</title>
        <authorList>
            <person name="Sun Y."/>
            <person name="Deng T."/>
            <person name="Zhang A."/>
            <person name="Moore M.J."/>
            <person name="Landis J.B."/>
            <person name="Lin N."/>
            <person name="Zhang H."/>
            <person name="Zhang X."/>
            <person name="Huang J."/>
            <person name="Zhang X."/>
            <person name="Sun H."/>
            <person name="Wang H."/>
        </authorList>
    </citation>
    <scope>NUCLEOTIDE SEQUENCE [LARGE SCALE GENOMIC DNA]</scope>
    <source>
        <strain evidence="14">TB1705</strain>
        <tissue evidence="14">Leaf</tissue>
    </source>
</reference>
<feature type="binding site" description="axial binding residue" evidence="10">
    <location>
        <position position="363"/>
    </location>
    <ligand>
        <name>heme b</name>
        <dbReference type="ChEBI" id="CHEBI:60344"/>
        <label>1</label>
    </ligand>
    <ligandPart>
        <name>Fe</name>
        <dbReference type="ChEBI" id="CHEBI:18248"/>
    </ligandPart>
</feature>
<accession>A0A7J7LNN9</accession>
<dbReference type="CDD" id="cd09629">
    <property type="entry name" value="DOMON_CIL1_like"/>
    <property type="match status" value="1"/>
</dbReference>
<evidence type="ECO:0000256" key="7">
    <source>
        <dbReference type="ARBA" id="ARBA00022989"/>
    </source>
</evidence>
<dbReference type="FunFam" id="1.20.120.1770:FF:000007">
    <property type="entry name" value="Cytochrome b561 and DOMON domain-containing protein"/>
    <property type="match status" value="1"/>
</dbReference>
<keyword evidence="4 10" id="KW-0479">Metal-binding</keyword>
<feature type="transmembrane region" description="Helical" evidence="11">
    <location>
        <begin position="289"/>
        <end position="310"/>
    </location>
</feature>
<evidence type="ECO:0000256" key="8">
    <source>
        <dbReference type="ARBA" id="ARBA00023136"/>
    </source>
</evidence>
<evidence type="ECO:0000259" key="13">
    <source>
        <dbReference type="PROSITE" id="PS50939"/>
    </source>
</evidence>
<dbReference type="Proteomes" id="UP000541444">
    <property type="component" value="Unassembled WGS sequence"/>
</dbReference>
<dbReference type="OrthoDB" id="2419613at2759"/>
<dbReference type="GO" id="GO:0046872">
    <property type="term" value="F:metal ion binding"/>
    <property type="evidence" value="ECO:0007669"/>
    <property type="project" value="UniProtKB-KW"/>
</dbReference>
<evidence type="ECO:0000256" key="2">
    <source>
        <dbReference type="ARBA" id="ARBA00022448"/>
    </source>
</evidence>
<proteinExistence type="predicted"/>
<keyword evidence="15" id="KW-1185">Reference proteome</keyword>
<dbReference type="InterPro" id="IPR045265">
    <property type="entry name" value="AIR12_DOMON"/>
</dbReference>
<comment type="caution">
    <text evidence="14">The sequence shown here is derived from an EMBL/GenBank/DDBJ whole genome shotgun (WGS) entry which is preliminary data.</text>
</comment>
<evidence type="ECO:0000256" key="4">
    <source>
        <dbReference type="ARBA" id="ARBA00022723"/>
    </source>
</evidence>
<feature type="domain" description="DOMON" evidence="12">
    <location>
        <begin position="94"/>
        <end position="208"/>
    </location>
</feature>
<keyword evidence="6" id="KW-0249">Electron transport</keyword>
<feature type="domain" description="Cytochrome b561" evidence="13">
    <location>
        <begin position="215"/>
        <end position="418"/>
    </location>
</feature>
<feature type="transmembrane region" description="Helical" evidence="11">
    <location>
        <begin position="259"/>
        <end position="277"/>
    </location>
</feature>
<keyword evidence="8 11" id="KW-0472">Membrane</keyword>
<feature type="non-terminal residue" evidence="14">
    <location>
        <position position="1"/>
    </location>
</feature>
<dbReference type="EMBL" id="JACGCM010002131">
    <property type="protein sequence ID" value="KAF6144281.1"/>
    <property type="molecule type" value="Genomic_DNA"/>
</dbReference>
<dbReference type="PROSITE" id="PS50836">
    <property type="entry name" value="DOMON"/>
    <property type="match status" value="1"/>
</dbReference>
<evidence type="ECO:0000256" key="5">
    <source>
        <dbReference type="ARBA" id="ARBA00022729"/>
    </source>
</evidence>
<feature type="binding site" description="axial binding residue" evidence="10">
    <location>
        <position position="258"/>
    </location>
    <ligand>
        <name>heme b</name>
        <dbReference type="ChEBI" id="CHEBI:60344"/>
        <label>1</label>
    </ligand>
    <ligandPart>
        <name>Fe</name>
        <dbReference type="ChEBI" id="CHEBI:18248"/>
    </ligandPart>
</feature>
<evidence type="ECO:0000256" key="6">
    <source>
        <dbReference type="ARBA" id="ARBA00022982"/>
    </source>
</evidence>
<protein>
    <recommendedName>
        <fullName evidence="16">Cytochrome b561 and DOMON domain-containing protein</fullName>
    </recommendedName>
</protein>
<evidence type="ECO:0000256" key="1">
    <source>
        <dbReference type="ARBA" id="ARBA00004141"/>
    </source>
</evidence>
<dbReference type="Pfam" id="PF03188">
    <property type="entry name" value="Cytochrom_B561"/>
    <property type="match status" value="1"/>
</dbReference>